<feature type="compositionally biased region" description="Basic and acidic residues" evidence="9">
    <location>
        <begin position="90"/>
        <end position="102"/>
    </location>
</feature>
<evidence type="ECO:0000256" key="4">
    <source>
        <dbReference type="ARBA" id="ARBA00022574"/>
    </source>
</evidence>
<dbReference type="GO" id="GO:0072686">
    <property type="term" value="C:mitotic spindle"/>
    <property type="evidence" value="ECO:0007669"/>
    <property type="project" value="TreeGrafter"/>
</dbReference>
<keyword evidence="6" id="KW-0677">Repeat</keyword>
<sequence length="868" mass="94938">MDTTPPADTLSGVINAWNEMILSEDESMRERLCDLEKKVLSQGEELACLRSTLADVLRRIAALEIAKPQANHRPSPGNSPRENTGLRYRNARDTPNGREPVRRVQSSTPTSLPHRRGVHYQSTGSLHSDSPSSSSVSPPQTPLMRQSPTNPAPRTIPTPTNLNKRWSSTGDFSNQHQTSGGMVPAHSSSRLSAKSLFNLHMKGHTQNNHHHVKHGCVEYNEEEGSLRMYLRGRPVVLYAPSNLVDTYDVAKVAAPPQQRLKLEWAYGYRGKDCRNNLYLLPTGEMVYFVAAVVVLYNVEEQTQRHYLGHNDDVKCLAVHPNRMTLASGQACGHDGRAHIRVWDSVSLSTIAVVGLGEINASVACLTFSKTDGGTYLCAIDDANEHNISIWDWQRSDKGVKITETKCSVDTVVGCEWHPLDKGSIVTCGKGHISFWSLDQSGALYKRLGVFASREKPKYVTCLAFTHTGDVLSGDSNGNIIIWGRGTNSIAKMVLKIHDGPIFCLCVLKDGSIVSGGGKDGVIKQLDNNLEPTGYETRIAGHLGGVRTVAQGRGPQLLVGSTKNCILSGSFDLGFSDVVLGHTSEVWALAAHPSLQQFVTAGWDSILQLWDSMSRTVVWSKDIGEEGQSACFSPDGQSIVVGCSTGKWLHVDADSREILTSHTDGSEPIQVVSFSPNCEMLALGSRDNNIYIYQLGTSAGKYSRIGRCTTEKRKRKTTPTLISLLGHSSFITHLDWSMDSQYLRSNSGDYEVLYWSPSVCRQITQPSKMRDVEWASQTCTLSFTSIGAWPEGADGTDVNASAAAGGLLATGDDWGKVKLYSWPTIQPKSVCHNYGGHSSHVTNVTFLADESRLISAGGRDTSVLQWRIV</sequence>
<dbReference type="EMBL" id="OV725077">
    <property type="protein sequence ID" value="CAH1391212.1"/>
    <property type="molecule type" value="Genomic_DNA"/>
</dbReference>
<dbReference type="SMART" id="SM00320">
    <property type="entry name" value="WD40"/>
    <property type="match status" value="9"/>
</dbReference>
<feature type="repeat" description="WD" evidence="8">
    <location>
        <begin position="578"/>
        <end position="619"/>
    </location>
</feature>
<feature type="repeat" description="WD" evidence="8">
    <location>
        <begin position="723"/>
        <end position="755"/>
    </location>
</feature>
<evidence type="ECO:0000256" key="5">
    <source>
        <dbReference type="ARBA" id="ARBA00022701"/>
    </source>
</evidence>
<evidence type="ECO:0000256" key="9">
    <source>
        <dbReference type="SAM" id="MobiDB-lite"/>
    </source>
</evidence>
<evidence type="ECO:0000256" key="6">
    <source>
        <dbReference type="ARBA" id="ARBA00022737"/>
    </source>
</evidence>
<feature type="region of interest" description="Disordered" evidence="9">
    <location>
        <begin position="68"/>
        <end position="187"/>
    </location>
</feature>
<accession>A0A9P0E9W7</accession>
<keyword evidence="7" id="KW-0206">Cytoskeleton</keyword>
<evidence type="ECO:0000256" key="1">
    <source>
        <dbReference type="ARBA" id="ARBA00004245"/>
    </source>
</evidence>
<organism evidence="12 13">
    <name type="scientific">Nezara viridula</name>
    <name type="common">Southern green stink bug</name>
    <name type="synonym">Cimex viridulus</name>
    <dbReference type="NCBI Taxonomy" id="85310"/>
    <lineage>
        <taxon>Eukaryota</taxon>
        <taxon>Metazoa</taxon>
        <taxon>Ecdysozoa</taxon>
        <taxon>Arthropoda</taxon>
        <taxon>Hexapoda</taxon>
        <taxon>Insecta</taxon>
        <taxon>Pterygota</taxon>
        <taxon>Neoptera</taxon>
        <taxon>Paraneoptera</taxon>
        <taxon>Hemiptera</taxon>
        <taxon>Heteroptera</taxon>
        <taxon>Panheteroptera</taxon>
        <taxon>Pentatomomorpha</taxon>
        <taxon>Pentatomoidea</taxon>
        <taxon>Pentatomidae</taxon>
        <taxon>Pentatominae</taxon>
        <taxon>Nezara</taxon>
    </lineage>
</organism>
<reference evidence="12" key="1">
    <citation type="submission" date="2022-01" db="EMBL/GenBank/DDBJ databases">
        <authorList>
            <person name="King R."/>
        </authorList>
    </citation>
    <scope>NUCLEOTIDE SEQUENCE</scope>
</reference>
<name>A0A9P0E9W7_NEZVI</name>
<dbReference type="Pfam" id="PF23409">
    <property type="entry name" value="Beta-prop_EML"/>
    <property type="match status" value="1"/>
</dbReference>
<dbReference type="InterPro" id="IPR055442">
    <property type="entry name" value="Beta-prop_EML-like_2nd"/>
</dbReference>
<dbReference type="InterPro" id="IPR001680">
    <property type="entry name" value="WD40_rpt"/>
</dbReference>
<dbReference type="OrthoDB" id="47802at2759"/>
<keyword evidence="4 8" id="KW-0853">WD repeat</keyword>
<feature type="compositionally biased region" description="Polar residues" evidence="9">
    <location>
        <begin position="157"/>
        <end position="187"/>
    </location>
</feature>
<dbReference type="SUPFAM" id="SSF50978">
    <property type="entry name" value="WD40 repeat-like"/>
    <property type="match status" value="1"/>
</dbReference>
<dbReference type="InterPro" id="IPR036322">
    <property type="entry name" value="WD40_repeat_dom_sf"/>
</dbReference>
<proteinExistence type="inferred from homology"/>
<dbReference type="PANTHER" id="PTHR13720">
    <property type="entry name" value="WD-40 REPEAT PROTEIN"/>
    <property type="match status" value="1"/>
</dbReference>
<dbReference type="SUPFAM" id="SSF50998">
    <property type="entry name" value="Quinoprotein alcohol dehydrogenase-like"/>
    <property type="match status" value="1"/>
</dbReference>
<dbReference type="InterPro" id="IPR005108">
    <property type="entry name" value="HELP"/>
</dbReference>
<keyword evidence="13" id="KW-1185">Reference proteome</keyword>
<dbReference type="PROSITE" id="PS50082">
    <property type="entry name" value="WD_REPEATS_2"/>
    <property type="match status" value="3"/>
</dbReference>
<feature type="domain" description="EML-like first beta-propeller" evidence="10">
    <location>
        <begin position="302"/>
        <end position="568"/>
    </location>
</feature>
<dbReference type="Pfam" id="PF03451">
    <property type="entry name" value="HELP"/>
    <property type="match status" value="1"/>
</dbReference>
<feature type="compositionally biased region" description="Low complexity" evidence="9">
    <location>
        <begin position="122"/>
        <end position="138"/>
    </location>
</feature>
<evidence type="ECO:0000256" key="7">
    <source>
        <dbReference type="ARBA" id="ARBA00023212"/>
    </source>
</evidence>
<dbReference type="InterPro" id="IPR015943">
    <property type="entry name" value="WD40/YVTN_repeat-like_dom_sf"/>
</dbReference>
<protein>
    <recommendedName>
        <fullName evidence="14">Echinoderm microtubule-associated protein-like 2</fullName>
    </recommendedName>
</protein>
<evidence type="ECO:0008006" key="14">
    <source>
        <dbReference type="Google" id="ProtNLM"/>
    </source>
</evidence>
<dbReference type="PROSITE" id="PS50294">
    <property type="entry name" value="WD_REPEATS_REGION"/>
    <property type="match status" value="2"/>
</dbReference>
<dbReference type="FunFam" id="2.130.10.10:FF:002220">
    <property type="entry name" value="EMAP-like 3"/>
    <property type="match status" value="1"/>
</dbReference>
<evidence type="ECO:0000313" key="12">
    <source>
        <dbReference type="EMBL" id="CAH1391212.1"/>
    </source>
</evidence>
<comment type="similarity">
    <text evidence="2">Belongs to the WD repeat EMAP family.</text>
</comment>
<feature type="repeat" description="WD" evidence="8">
    <location>
        <begin position="833"/>
        <end position="868"/>
    </location>
</feature>
<dbReference type="PANTHER" id="PTHR13720:SF50">
    <property type="entry name" value="ECHINODERM MICROTUBULE-ASSOCIATED PROTEIN-LIKE 2"/>
    <property type="match status" value="1"/>
</dbReference>
<dbReference type="GO" id="GO:0008017">
    <property type="term" value="F:microtubule binding"/>
    <property type="evidence" value="ECO:0007669"/>
    <property type="project" value="TreeGrafter"/>
</dbReference>
<feature type="domain" description="EML-like second beta-propeller" evidence="11">
    <location>
        <begin position="585"/>
        <end position="867"/>
    </location>
</feature>
<dbReference type="Pfam" id="PF23414">
    <property type="entry name" value="Beta-prop_EML_2"/>
    <property type="match status" value="1"/>
</dbReference>
<evidence type="ECO:0000259" key="11">
    <source>
        <dbReference type="Pfam" id="PF23414"/>
    </source>
</evidence>
<dbReference type="InterPro" id="IPR050630">
    <property type="entry name" value="WD_repeat_EMAP"/>
</dbReference>
<dbReference type="CDD" id="cd21931">
    <property type="entry name" value="TD_EMAP-like"/>
    <property type="match status" value="1"/>
</dbReference>
<dbReference type="FunFam" id="2.130.10.10:FF:000320">
    <property type="entry name" value="echinoderm microtubule-associated protein-like 6"/>
    <property type="match status" value="1"/>
</dbReference>
<dbReference type="InterPro" id="IPR049813">
    <property type="entry name" value="Elp-1-like_TD"/>
</dbReference>
<dbReference type="InterPro" id="IPR055439">
    <property type="entry name" value="Beta-prop_EML_1st"/>
</dbReference>
<evidence type="ECO:0000259" key="10">
    <source>
        <dbReference type="Pfam" id="PF23409"/>
    </source>
</evidence>
<keyword evidence="5" id="KW-0493">Microtubule</keyword>
<evidence type="ECO:0000256" key="2">
    <source>
        <dbReference type="ARBA" id="ARBA00006489"/>
    </source>
</evidence>
<dbReference type="InterPro" id="IPR011047">
    <property type="entry name" value="Quinoprotein_ADH-like_sf"/>
</dbReference>
<keyword evidence="3" id="KW-0963">Cytoplasm</keyword>
<dbReference type="Proteomes" id="UP001152798">
    <property type="component" value="Chromosome 1"/>
</dbReference>
<evidence type="ECO:0000256" key="8">
    <source>
        <dbReference type="PROSITE-ProRule" id="PRU00221"/>
    </source>
</evidence>
<dbReference type="AlphaFoldDB" id="A0A9P0E9W7"/>
<evidence type="ECO:0000256" key="3">
    <source>
        <dbReference type="ARBA" id="ARBA00022490"/>
    </source>
</evidence>
<dbReference type="GO" id="GO:0000226">
    <property type="term" value="P:microtubule cytoskeleton organization"/>
    <property type="evidence" value="ECO:0007669"/>
    <property type="project" value="TreeGrafter"/>
</dbReference>
<gene>
    <name evidence="12" type="ORF">NEZAVI_LOCUS2268</name>
</gene>
<dbReference type="Gene3D" id="2.130.10.10">
    <property type="entry name" value="YVTN repeat-like/Quinoprotein amine dehydrogenase"/>
    <property type="match status" value="2"/>
</dbReference>
<evidence type="ECO:0000313" key="13">
    <source>
        <dbReference type="Proteomes" id="UP001152798"/>
    </source>
</evidence>
<dbReference type="GO" id="GO:0005874">
    <property type="term" value="C:microtubule"/>
    <property type="evidence" value="ECO:0007669"/>
    <property type="project" value="UniProtKB-KW"/>
</dbReference>
<comment type="subcellular location">
    <subcellularLocation>
        <location evidence="1">Cytoplasm</location>
        <location evidence="1">Cytoskeleton</location>
    </subcellularLocation>
</comment>